<comment type="caution">
    <text evidence="1">The sequence shown here is derived from an EMBL/GenBank/DDBJ whole genome shotgun (WGS) entry which is preliminary data.</text>
</comment>
<gene>
    <name evidence="1" type="ORF">PCOR1329_LOCUS43946</name>
</gene>
<dbReference type="Proteomes" id="UP001189429">
    <property type="component" value="Unassembled WGS sequence"/>
</dbReference>
<evidence type="ECO:0000313" key="2">
    <source>
        <dbReference type="Proteomes" id="UP001189429"/>
    </source>
</evidence>
<proteinExistence type="predicted"/>
<protein>
    <submittedName>
        <fullName evidence="1">Uncharacterized protein</fullName>
    </submittedName>
</protein>
<name>A0ABN9TZY4_9DINO</name>
<keyword evidence="2" id="KW-1185">Reference proteome</keyword>
<evidence type="ECO:0000313" key="1">
    <source>
        <dbReference type="EMBL" id="CAK0851957.1"/>
    </source>
</evidence>
<reference evidence="1" key="1">
    <citation type="submission" date="2023-10" db="EMBL/GenBank/DDBJ databases">
        <authorList>
            <person name="Chen Y."/>
            <person name="Shah S."/>
            <person name="Dougan E. K."/>
            <person name="Thang M."/>
            <person name="Chan C."/>
        </authorList>
    </citation>
    <scope>NUCLEOTIDE SEQUENCE [LARGE SCALE GENOMIC DNA]</scope>
</reference>
<organism evidence="1 2">
    <name type="scientific">Prorocentrum cordatum</name>
    <dbReference type="NCBI Taxonomy" id="2364126"/>
    <lineage>
        <taxon>Eukaryota</taxon>
        <taxon>Sar</taxon>
        <taxon>Alveolata</taxon>
        <taxon>Dinophyceae</taxon>
        <taxon>Prorocentrales</taxon>
        <taxon>Prorocentraceae</taxon>
        <taxon>Prorocentrum</taxon>
    </lineage>
</organism>
<sequence>MSTITGPCGSSGGDRSLTAESEVELDRGLELTKQFDAEVGFVENESKRQHWSVLQESNSVEHLGVMCDPARARIPITPGGGWSELEAGIQILKTFPGRADARERIALAYLRPLWMWATPFLEPVPQPLVGALFQAIQKTRCSWWCSSRWWARRAYLHPRFSPALQTLKVIRSPLLVSSVHLRHALRAHFECLEVEYVDHNSDWGVKLRVHPDDDQRV</sequence>
<dbReference type="EMBL" id="CAUYUJ010015282">
    <property type="protein sequence ID" value="CAK0851957.1"/>
    <property type="molecule type" value="Genomic_DNA"/>
</dbReference>
<accession>A0ABN9TZY4</accession>